<accession>A0AA87W718</accession>
<dbReference type="AlphaFoldDB" id="A0AA87W718"/>
<organism evidence="1 2">
    <name type="scientific">Bradyrhizobium guangdongense</name>
    <dbReference type="NCBI Taxonomy" id="1325090"/>
    <lineage>
        <taxon>Bacteria</taxon>
        <taxon>Pseudomonadati</taxon>
        <taxon>Pseudomonadota</taxon>
        <taxon>Alphaproteobacteria</taxon>
        <taxon>Hyphomicrobiales</taxon>
        <taxon>Nitrobacteraceae</taxon>
        <taxon>Bradyrhizobium</taxon>
    </lineage>
</organism>
<dbReference type="EMBL" id="BMHC01000009">
    <property type="protein sequence ID" value="GGI27034.1"/>
    <property type="molecule type" value="Genomic_DNA"/>
</dbReference>
<name>A0AA87W718_9BRAD</name>
<sequence>MTLHMRDVRDHSGAFVAEREAALVSQEKLAVDALFEPVDPAHQRRGSEPELFGGISETFKFGAG</sequence>
<comment type="caution">
    <text evidence="1">The sequence shown here is derived from an EMBL/GenBank/DDBJ whole genome shotgun (WGS) entry which is preliminary data.</text>
</comment>
<gene>
    <name evidence="1" type="ORF">GCM10010987_42370</name>
</gene>
<protein>
    <submittedName>
        <fullName evidence="1">Uncharacterized protein</fullName>
    </submittedName>
</protein>
<evidence type="ECO:0000313" key="2">
    <source>
        <dbReference type="Proteomes" id="UP000625079"/>
    </source>
</evidence>
<reference evidence="1" key="1">
    <citation type="journal article" date="2014" name="Int. J. Syst. Evol. Microbiol.">
        <title>Complete genome sequence of Corynebacterium casei LMG S-19264T (=DSM 44701T), isolated from a smear-ripened cheese.</title>
        <authorList>
            <consortium name="US DOE Joint Genome Institute (JGI-PGF)"/>
            <person name="Walter F."/>
            <person name="Albersmeier A."/>
            <person name="Kalinowski J."/>
            <person name="Ruckert C."/>
        </authorList>
    </citation>
    <scope>NUCLEOTIDE SEQUENCE</scope>
    <source>
        <strain evidence="1">CGMCC 1.15034</strain>
    </source>
</reference>
<dbReference type="Proteomes" id="UP000625079">
    <property type="component" value="Unassembled WGS sequence"/>
</dbReference>
<evidence type="ECO:0000313" key="1">
    <source>
        <dbReference type="EMBL" id="GGI27034.1"/>
    </source>
</evidence>
<reference evidence="1" key="2">
    <citation type="submission" date="2022-12" db="EMBL/GenBank/DDBJ databases">
        <authorList>
            <person name="Sun Q."/>
            <person name="Zhou Y."/>
        </authorList>
    </citation>
    <scope>NUCLEOTIDE SEQUENCE</scope>
    <source>
        <strain evidence="1">CGMCC 1.15034</strain>
    </source>
</reference>
<proteinExistence type="predicted"/>